<gene>
    <name evidence="1" type="ORF">FJT64_025660</name>
</gene>
<organism evidence="1 2">
    <name type="scientific">Amphibalanus amphitrite</name>
    <name type="common">Striped barnacle</name>
    <name type="synonym">Balanus amphitrite</name>
    <dbReference type="NCBI Taxonomy" id="1232801"/>
    <lineage>
        <taxon>Eukaryota</taxon>
        <taxon>Metazoa</taxon>
        <taxon>Ecdysozoa</taxon>
        <taxon>Arthropoda</taxon>
        <taxon>Crustacea</taxon>
        <taxon>Multicrustacea</taxon>
        <taxon>Cirripedia</taxon>
        <taxon>Thoracica</taxon>
        <taxon>Thoracicalcarea</taxon>
        <taxon>Balanomorpha</taxon>
        <taxon>Balanoidea</taxon>
        <taxon>Balanidae</taxon>
        <taxon>Amphibalaninae</taxon>
        <taxon>Amphibalanus</taxon>
    </lineage>
</organism>
<keyword evidence="2" id="KW-1185">Reference proteome</keyword>
<evidence type="ECO:0000313" key="2">
    <source>
        <dbReference type="Proteomes" id="UP000440578"/>
    </source>
</evidence>
<name>A0A6A4WEH5_AMPAM</name>
<evidence type="ECO:0000313" key="1">
    <source>
        <dbReference type="EMBL" id="KAF0302244.1"/>
    </source>
</evidence>
<comment type="caution">
    <text evidence="1">The sequence shown here is derived from an EMBL/GenBank/DDBJ whole genome shotgun (WGS) entry which is preliminary data.</text>
</comment>
<accession>A0A6A4WEH5</accession>
<protein>
    <submittedName>
        <fullName evidence="1">Uncharacterized protein</fullName>
    </submittedName>
</protein>
<dbReference type="AlphaFoldDB" id="A0A6A4WEH5"/>
<sequence>MEHNDFMDQESKSTDVLYDQKDFSECDDLNEVRQLVQFSRVEVRSEHVWLERLSLPCVLETALETLASLPDSQLLAAAEAAQLPAALGSLPAAARAGPLPALLRRLSGVGSEPALRLAADMFWDLYTADVAPVVERCRCLLASPALLERLTLTAIGRRELTPLARLAAASEPLSARLFRLVRAVFESSGGCGAAAALAAQLASDVQPQLPPGLLQAPAASLVLCDRRAPSRLETLTRRRRGPAHVRWLAALYPDQMRALCTERTLYGCPRLRRLLAGAQGPVL</sequence>
<proteinExistence type="predicted"/>
<dbReference type="Proteomes" id="UP000440578">
    <property type="component" value="Unassembled WGS sequence"/>
</dbReference>
<dbReference type="EMBL" id="VIIS01001078">
    <property type="protein sequence ID" value="KAF0302244.1"/>
    <property type="molecule type" value="Genomic_DNA"/>
</dbReference>
<reference evidence="1 2" key="1">
    <citation type="submission" date="2019-07" db="EMBL/GenBank/DDBJ databases">
        <title>Draft genome assembly of a fouling barnacle, Amphibalanus amphitrite (Darwin, 1854): The first reference genome for Thecostraca.</title>
        <authorList>
            <person name="Kim W."/>
        </authorList>
    </citation>
    <scope>NUCLEOTIDE SEQUENCE [LARGE SCALE GENOMIC DNA]</scope>
    <source>
        <strain evidence="1">SNU_AA5</strain>
        <tissue evidence="1">Soma without cirri and trophi</tissue>
    </source>
</reference>